<organism evidence="5">
    <name type="scientific">bioreactor metagenome</name>
    <dbReference type="NCBI Taxonomy" id="1076179"/>
    <lineage>
        <taxon>unclassified sequences</taxon>
        <taxon>metagenomes</taxon>
        <taxon>ecological metagenomes</taxon>
    </lineage>
</organism>
<dbReference type="InterPro" id="IPR008920">
    <property type="entry name" value="TF_FadR/GntR_C"/>
</dbReference>
<evidence type="ECO:0000256" key="1">
    <source>
        <dbReference type="ARBA" id="ARBA00023015"/>
    </source>
</evidence>
<dbReference type="Pfam" id="PF07729">
    <property type="entry name" value="FCD"/>
    <property type="match status" value="1"/>
</dbReference>
<dbReference type="InterPro" id="IPR011711">
    <property type="entry name" value="GntR_C"/>
</dbReference>
<keyword evidence="3" id="KW-0804">Transcription</keyword>
<gene>
    <name evidence="5" type="ORF">SDC9_175904</name>
</gene>
<protein>
    <recommendedName>
        <fullName evidence="4">GntR C-terminal domain-containing protein</fullName>
    </recommendedName>
</protein>
<keyword evidence="1" id="KW-0805">Transcription regulation</keyword>
<dbReference type="Gene3D" id="1.20.120.530">
    <property type="entry name" value="GntR ligand-binding domain-like"/>
    <property type="match status" value="1"/>
</dbReference>
<keyword evidence="2" id="KW-0238">DNA-binding</keyword>
<evidence type="ECO:0000256" key="3">
    <source>
        <dbReference type="ARBA" id="ARBA00023163"/>
    </source>
</evidence>
<dbReference type="SUPFAM" id="SSF48008">
    <property type="entry name" value="GntR ligand-binding domain-like"/>
    <property type="match status" value="1"/>
</dbReference>
<name>A0A645GRA2_9ZZZZ</name>
<sequence length="119" mass="13711">MNIDEEGKRKLKKAISLMDKVYELEGEEKAAEFSNADIEFHKVIFEIAGNSKMLMVSDSLHDRQIRLYISTHSANTELMDVCSRQHRRIMDAIVIGDEIGAEKYAKEHISYIKKMISSF</sequence>
<proteinExistence type="predicted"/>
<dbReference type="EMBL" id="VSSQ01078767">
    <property type="protein sequence ID" value="MPN28462.1"/>
    <property type="molecule type" value="Genomic_DNA"/>
</dbReference>
<reference evidence="5" key="1">
    <citation type="submission" date="2019-08" db="EMBL/GenBank/DDBJ databases">
        <authorList>
            <person name="Kucharzyk K."/>
            <person name="Murdoch R.W."/>
            <person name="Higgins S."/>
            <person name="Loffler F."/>
        </authorList>
    </citation>
    <scope>NUCLEOTIDE SEQUENCE</scope>
</reference>
<evidence type="ECO:0000313" key="5">
    <source>
        <dbReference type="EMBL" id="MPN28462.1"/>
    </source>
</evidence>
<evidence type="ECO:0000256" key="2">
    <source>
        <dbReference type="ARBA" id="ARBA00023125"/>
    </source>
</evidence>
<dbReference type="AlphaFoldDB" id="A0A645GRA2"/>
<dbReference type="GO" id="GO:0003677">
    <property type="term" value="F:DNA binding"/>
    <property type="evidence" value="ECO:0007669"/>
    <property type="project" value="UniProtKB-KW"/>
</dbReference>
<feature type="domain" description="GntR C-terminal" evidence="4">
    <location>
        <begin position="2"/>
        <end position="110"/>
    </location>
</feature>
<evidence type="ECO:0000259" key="4">
    <source>
        <dbReference type="Pfam" id="PF07729"/>
    </source>
</evidence>
<accession>A0A645GRA2</accession>
<comment type="caution">
    <text evidence="5">The sequence shown here is derived from an EMBL/GenBank/DDBJ whole genome shotgun (WGS) entry which is preliminary data.</text>
</comment>